<dbReference type="GO" id="GO:0097731">
    <property type="term" value="C:9+0 non-motile cilium"/>
    <property type="evidence" value="ECO:0007669"/>
    <property type="project" value="TreeGrafter"/>
</dbReference>
<dbReference type="AlphaFoldDB" id="R0KAK6"/>
<feature type="non-terminal residue" evidence="2">
    <location>
        <position position="1"/>
    </location>
</feature>
<evidence type="ECO:0000313" key="2">
    <source>
        <dbReference type="EMBL" id="EOB07336.1"/>
    </source>
</evidence>
<reference evidence="3" key="1">
    <citation type="journal article" date="2013" name="Nat. Genet.">
        <title>The duck genome and transcriptome provide insight into an avian influenza virus reservoir species.</title>
        <authorList>
            <person name="Huang Y."/>
            <person name="Li Y."/>
            <person name="Burt D.W."/>
            <person name="Chen H."/>
            <person name="Zhang Y."/>
            <person name="Qian W."/>
            <person name="Kim H."/>
            <person name="Gan S."/>
            <person name="Zhao Y."/>
            <person name="Li J."/>
            <person name="Yi K."/>
            <person name="Feng H."/>
            <person name="Zhu P."/>
            <person name="Li B."/>
            <person name="Liu Q."/>
            <person name="Fairley S."/>
            <person name="Magor K.E."/>
            <person name="Du Z."/>
            <person name="Hu X."/>
            <person name="Goodman L."/>
            <person name="Tafer H."/>
            <person name="Vignal A."/>
            <person name="Lee T."/>
            <person name="Kim K.W."/>
            <person name="Sheng Z."/>
            <person name="An Y."/>
            <person name="Searle S."/>
            <person name="Herrero J."/>
            <person name="Groenen M.A."/>
            <person name="Crooijmans R.P."/>
            <person name="Faraut T."/>
            <person name="Cai Q."/>
            <person name="Webster R.G."/>
            <person name="Aldridge J.R."/>
            <person name="Warren W.C."/>
            <person name="Bartschat S."/>
            <person name="Kehr S."/>
            <person name="Marz M."/>
            <person name="Stadler P.F."/>
            <person name="Smith J."/>
            <person name="Kraus R.H."/>
            <person name="Zhao Y."/>
            <person name="Ren L."/>
            <person name="Fei J."/>
            <person name="Morisson M."/>
            <person name="Kaiser P."/>
            <person name="Griffin D.K."/>
            <person name="Rao M."/>
            <person name="Pitel F."/>
            <person name="Wang J."/>
            <person name="Li N."/>
        </authorList>
    </citation>
    <scope>NUCLEOTIDE SEQUENCE [LARGE SCALE GENOMIC DNA]</scope>
</reference>
<feature type="non-terminal residue" evidence="2">
    <location>
        <position position="180"/>
    </location>
</feature>
<evidence type="ECO:0000256" key="1">
    <source>
        <dbReference type="SAM" id="MobiDB-lite"/>
    </source>
</evidence>
<dbReference type="InterPro" id="IPR040028">
    <property type="entry name" value="IFTAP"/>
</dbReference>
<dbReference type="GO" id="GO:0005829">
    <property type="term" value="C:cytosol"/>
    <property type="evidence" value="ECO:0007669"/>
    <property type="project" value="TreeGrafter"/>
</dbReference>
<accession>R0KAK6</accession>
<proteinExistence type="predicted"/>
<sequence>LLTEEEGKTLQGCKKSLRKTFSTSEFSNTDKQGGSPGRSKEISVRLPPQMPNENETVMNENWKAGGSDGNDLGLSERAKVRRIKLSIFYSAGSLVLPGQVEQTVTCCTPAFVKPVQRKFRTLSVPQPLDSKTQEVGRDDVQPFLLDEEFDYDNVALTPKFSEAELKAITELSEEKKRGQM</sequence>
<dbReference type="GO" id="GO:0007340">
    <property type="term" value="P:acrosome reaction"/>
    <property type="evidence" value="ECO:0007669"/>
    <property type="project" value="TreeGrafter"/>
</dbReference>
<dbReference type="GO" id="GO:0120160">
    <property type="term" value="F:intraciliary transport particle A binding"/>
    <property type="evidence" value="ECO:0007669"/>
    <property type="project" value="TreeGrafter"/>
</dbReference>
<keyword evidence="3" id="KW-1185">Reference proteome</keyword>
<dbReference type="Pfam" id="PF17722">
    <property type="entry name" value="IFTAP"/>
    <property type="match status" value="1"/>
</dbReference>
<dbReference type="PANTHER" id="PTHR35543">
    <property type="entry name" value="PROTEIN C11ORF74"/>
    <property type="match status" value="1"/>
</dbReference>
<name>R0KAK6_ANAPL</name>
<dbReference type="PANTHER" id="PTHR35543:SF1">
    <property type="entry name" value="INTRAFLAGELLAR TRANSPORT-ASSOCIATED PROTEIN"/>
    <property type="match status" value="1"/>
</dbReference>
<dbReference type="Proteomes" id="UP000296049">
    <property type="component" value="Unassembled WGS sequence"/>
</dbReference>
<protein>
    <submittedName>
        <fullName evidence="2">Uncharacterized protein C11orf74-like protein</fullName>
    </submittedName>
</protein>
<feature type="compositionally biased region" description="Polar residues" evidence="1">
    <location>
        <begin position="21"/>
        <end position="32"/>
    </location>
</feature>
<organism evidence="2 3">
    <name type="scientific">Anas platyrhynchos</name>
    <name type="common">Mallard</name>
    <name type="synonym">Anas boschas</name>
    <dbReference type="NCBI Taxonomy" id="8839"/>
    <lineage>
        <taxon>Eukaryota</taxon>
        <taxon>Metazoa</taxon>
        <taxon>Chordata</taxon>
        <taxon>Craniata</taxon>
        <taxon>Vertebrata</taxon>
        <taxon>Euteleostomi</taxon>
        <taxon>Archelosauria</taxon>
        <taxon>Archosauria</taxon>
        <taxon>Dinosauria</taxon>
        <taxon>Saurischia</taxon>
        <taxon>Theropoda</taxon>
        <taxon>Coelurosauria</taxon>
        <taxon>Aves</taxon>
        <taxon>Neognathae</taxon>
        <taxon>Galloanserae</taxon>
        <taxon>Anseriformes</taxon>
        <taxon>Anatidae</taxon>
        <taxon>Anatinae</taxon>
        <taxon>Anas</taxon>
    </lineage>
</organism>
<feature type="region of interest" description="Disordered" evidence="1">
    <location>
        <begin position="21"/>
        <end position="71"/>
    </location>
</feature>
<evidence type="ECO:0000313" key="3">
    <source>
        <dbReference type="Proteomes" id="UP000296049"/>
    </source>
</evidence>
<dbReference type="EMBL" id="KB742537">
    <property type="protein sequence ID" value="EOB07336.1"/>
    <property type="molecule type" value="Genomic_DNA"/>
</dbReference>
<dbReference type="GO" id="GO:0007283">
    <property type="term" value="P:spermatogenesis"/>
    <property type="evidence" value="ECO:0007669"/>
    <property type="project" value="TreeGrafter"/>
</dbReference>
<gene>
    <name evidence="2" type="ORF">Anapl_09691</name>
</gene>